<dbReference type="OrthoDB" id="3352408at2759"/>
<evidence type="ECO:0000256" key="14">
    <source>
        <dbReference type="ARBA" id="ARBA00023136"/>
    </source>
</evidence>
<dbReference type="Gene3D" id="3.40.50.1000">
    <property type="entry name" value="HAD superfamily/HAD-like"/>
    <property type="match status" value="1"/>
</dbReference>
<keyword evidence="13 17" id="KW-0406">Ion transport</keyword>
<dbReference type="SFLD" id="SFLDF00027">
    <property type="entry name" value="p-type_atpase"/>
    <property type="match status" value="1"/>
</dbReference>
<keyword evidence="11" id="KW-1278">Translocase</keyword>
<dbReference type="SMART" id="SM00831">
    <property type="entry name" value="Cation_ATPase_N"/>
    <property type="match status" value="1"/>
</dbReference>
<evidence type="ECO:0000313" key="20">
    <source>
        <dbReference type="EMBL" id="EXX70744.1"/>
    </source>
</evidence>
<dbReference type="PANTHER" id="PTHR24093">
    <property type="entry name" value="CATION TRANSPORTING ATPASE"/>
    <property type="match status" value="1"/>
</dbReference>
<protein>
    <recommendedName>
        <fullName evidence="17">Calcium-transporting ATPase</fullName>
        <ecNumber evidence="17">7.2.2.10</ecNumber>
    </recommendedName>
</protein>
<dbReference type="SMR" id="A0A015KSY0"/>
<dbReference type="PROSITE" id="PS00154">
    <property type="entry name" value="ATPASE_E1_E2"/>
    <property type="match status" value="1"/>
</dbReference>
<dbReference type="InterPro" id="IPR004014">
    <property type="entry name" value="ATPase_P-typ_cation-transptr_N"/>
</dbReference>
<keyword evidence="4 17" id="KW-0109">Calcium transport</keyword>
<feature type="region of interest" description="Disordered" evidence="18">
    <location>
        <begin position="1"/>
        <end position="39"/>
    </location>
</feature>
<dbReference type="InterPro" id="IPR001757">
    <property type="entry name" value="P_typ_ATPase"/>
</dbReference>
<keyword evidence="12 17" id="KW-1133">Transmembrane helix</keyword>
<feature type="transmembrane region" description="Helical" evidence="17">
    <location>
        <begin position="953"/>
        <end position="976"/>
    </location>
</feature>
<evidence type="ECO:0000256" key="18">
    <source>
        <dbReference type="SAM" id="MobiDB-lite"/>
    </source>
</evidence>
<keyword evidence="3" id="KW-0926">Vacuole</keyword>
<dbReference type="EMBL" id="JEMT01016495">
    <property type="protein sequence ID" value="EXX70743.1"/>
    <property type="molecule type" value="Genomic_DNA"/>
</dbReference>
<dbReference type="InterPro" id="IPR006408">
    <property type="entry name" value="P-type_ATPase_IIB"/>
</dbReference>
<dbReference type="Pfam" id="PF13246">
    <property type="entry name" value="Cation_ATPase"/>
    <property type="match status" value="1"/>
</dbReference>
<reference evidence="20 21" key="1">
    <citation type="submission" date="2014-02" db="EMBL/GenBank/DDBJ databases">
        <title>Single nucleus genome sequencing reveals high similarity among nuclei of an endomycorrhizal fungus.</title>
        <authorList>
            <person name="Lin K."/>
            <person name="Geurts R."/>
            <person name="Zhang Z."/>
            <person name="Limpens E."/>
            <person name="Saunders D.G."/>
            <person name="Mu D."/>
            <person name="Pang E."/>
            <person name="Cao H."/>
            <person name="Cha H."/>
            <person name="Lin T."/>
            <person name="Zhou Q."/>
            <person name="Shang Y."/>
            <person name="Li Y."/>
            <person name="Ivanov S."/>
            <person name="Sharma T."/>
            <person name="Velzen R.V."/>
            <person name="Ruijter N.D."/>
            <person name="Aanen D.K."/>
            <person name="Win J."/>
            <person name="Kamoun S."/>
            <person name="Bisseling T."/>
            <person name="Huang S."/>
        </authorList>
    </citation>
    <scope>NUCLEOTIDE SEQUENCE [LARGE SCALE GENOMIC DNA]</scope>
    <source>
        <strain evidence="20">DAOM 197198w</strain>
        <strain evidence="21">DAOM197198w</strain>
    </source>
</reference>
<comment type="subcellular location">
    <subcellularLocation>
        <location evidence="17">Membrane</location>
        <topology evidence="17">Multi-pass membrane protein</topology>
    </subcellularLocation>
    <subcellularLocation>
        <location evidence="1">Vacuole membrane</location>
        <topology evidence="1">Multi-pass membrane protein</topology>
    </subcellularLocation>
</comment>
<dbReference type="Pfam" id="PF00122">
    <property type="entry name" value="E1-E2_ATPase"/>
    <property type="match status" value="1"/>
</dbReference>
<evidence type="ECO:0000256" key="15">
    <source>
        <dbReference type="ARBA" id="ARBA00038148"/>
    </source>
</evidence>
<dbReference type="InterPro" id="IPR036412">
    <property type="entry name" value="HAD-like_sf"/>
</dbReference>
<evidence type="ECO:0000259" key="19">
    <source>
        <dbReference type="SMART" id="SM00831"/>
    </source>
</evidence>
<dbReference type="SFLD" id="SFLDS00003">
    <property type="entry name" value="Haloacid_Dehalogenase"/>
    <property type="match status" value="1"/>
</dbReference>
<dbReference type="FunFam" id="3.40.50.1000:FF:000018">
    <property type="entry name" value="Calcium-transporting ATPase"/>
    <property type="match status" value="1"/>
</dbReference>
<comment type="similarity">
    <text evidence="15 17">Belongs to the cation transport ATPase (P-type) (TC 3.A.3) family.</text>
</comment>
<keyword evidence="6" id="KW-0479">Metal-binding</keyword>
<evidence type="ECO:0000256" key="17">
    <source>
        <dbReference type="RuleBase" id="RU361146"/>
    </source>
</evidence>
<keyword evidence="2 17" id="KW-0813">Transport</keyword>
<dbReference type="InterPro" id="IPR059000">
    <property type="entry name" value="ATPase_P-type_domA"/>
</dbReference>
<dbReference type="InterPro" id="IPR044492">
    <property type="entry name" value="P_typ_ATPase_HD_dom"/>
</dbReference>
<dbReference type="PANTHER" id="PTHR24093:SF369">
    <property type="entry name" value="CALCIUM-TRANSPORTING ATPASE"/>
    <property type="match status" value="1"/>
</dbReference>
<keyword evidence="8 17" id="KW-0106">Calcium</keyword>
<keyword evidence="21" id="KW-1185">Reference proteome</keyword>
<evidence type="ECO:0000256" key="9">
    <source>
        <dbReference type="ARBA" id="ARBA00022840"/>
    </source>
</evidence>
<keyword evidence="10" id="KW-0460">Magnesium</keyword>
<dbReference type="GO" id="GO:0005774">
    <property type="term" value="C:vacuolar membrane"/>
    <property type="evidence" value="ECO:0007669"/>
    <property type="project" value="UniProtKB-SubCell"/>
</dbReference>
<gene>
    <name evidence="20" type="ORF">RirG_084730</name>
</gene>
<comment type="caution">
    <text evidence="17">Lacks conserved residue(s) required for the propagation of feature annotation.</text>
</comment>
<dbReference type="InterPro" id="IPR018303">
    <property type="entry name" value="ATPase_P-typ_P_site"/>
</dbReference>
<name>A0A015KSY0_RHIIW</name>
<dbReference type="PRINTS" id="PR00121">
    <property type="entry name" value="NAKATPASE"/>
</dbReference>
<dbReference type="STRING" id="1432141.A0A015KSY0"/>
<dbReference type="EC" id="7.2.2.10" evidence="17"/>
<dbReference type="PRINTS" id="PR00119">
    <property type="entry name" value="CATATPASE"/>
</dbReference>
<keyword evidence="7 17" id="KW-0547">Nucleotide-binding</keyword>
<dbReference type="SUPFAM" id="SSF81653">
    <property type="entry name" value="Calcium ATPase, transduction domain A"/>
    <property type="match status" value="1"/>
</dbReference>
<evidence type="ECO:0000256" key="8">
    <source>
        <dbReference type="ARBA" id="ARBA00022837"/>
    </source>
</evidence>
<comment type="catalytic activity">
    <reaction evidence="16 17">
        <text>Ca(2+)(in) + ATP + H2O = Ca(2+)(out) + ADP + phosphate + H(+)</text>
        <dbReference type="Rhea" id="RHEA:18105"/>
        <dbReference type="ChEBI" id="CHEBI:15377"/>
        <dbReference type="ChEBI" id="CHEBI:15378"/>
        <dbReference type="ChEBI" id="CHEBI:29108"/>
        <dbReference type="ChEBI" id="CHEBI:30616"/>
        <dbReference type="ChEBI" id="CHEBI:43474"/>
        <dbReference type="ChEBI" id="CHEBI:456216"/>
        <dbReference type="EC" id="7.2.2.10"/>
    </reaction>
</comment>
<evidence type="ECO:0000256" key="6">
    <source>
        <dbReference type="ARBA" id="ARBA00022723"/>
    </source>
</evidence>
<dbReference type="Pfam" id="PF00689">
    <property type="entry name" value="Cation_ATPase_C"/>
    <property type="match status" value="1"/>
</dbReference>
<evidence type="ECO:0000256" key="13">
    <source>
        <dbReference type="ARBA" id="ARBA00023065"/>
    </source>
</evidence>
<dbReference type="NCBIfam" id="TIGR01517">
    <property type="entry name" value="ATPase-IIB_Ca"/>
    <property type="match status" value="1"/>
</dbReference>
<feature type="transmembrane region" description="Helical" evidence="17">
    <location>
        <begin position="347"/>
        <end position="374"/>
    </location>
</feature>
<dbReference type="Gene3D" id="1.20.1110.10">
    <property type="entry name" value="Calcium-transporting ATPase, transmembrane domain"/>
    <property type="match status" value="1"/>
</dbReference>
<dbReference type="InterPro" id="IPR006068">
    <property type="entry name" value="ATPase_P-typ_cation-transptr_C"/>
</dbReference>
<dbReference type="HOGENOM" id="CLU_002360_9_3_1"/>
<dbReference type="EMBL" id="JEMT01016495">
    <property type="protein sequence ID" value="EXX70744.1"/>
    <property type="molecule type" value="Genomic_DNA"/>
</dbReference>
<dbReference type="SFLD" id="SFLDG00002">
    <property type="entry name" value="C1.7:_P-type_atpase_like"/>
    <property type="match status" value="1"/>
</dbReference>
<evidence type="ECO:0000256" key="5">
    <source>
        <dbReference type="ARBA" id="ARBA00022692"/>
    </source>
</evidence>
<evidence type="ECO:0000313" key="21">
    <source>
        <dbReference type="Proteomes" id="UP000022910"/>
    </source>
</evidence>
<feature type="transmembrane region" description="Helical" evidence="17">
    <location>
        <begin position="111"/>
        <end position="127"/>
    </location>
</feature>
<dbReference type="InterPro" id="IPR008250">
    <property type="entry name" value="ATPase_P-typ_transduc_dom_A_sf"/>
</dbReference>
<dbReference type="AlphaFoldDB" id="A0A015KSY0"/>
<organism evidence="20 21">
    <name type="scientific">Rhizophagus irregularis (strain DAOM 197198w)</name>
    <name type="common">Glomus intraradices</name>
    <dbReference type="NCBI Taxonomy" id="1432141"/>
    <lineage>
        <taxon>Eukaryota</taxon>
        <taxon>Fungi</taxon>
        <taxon>Fungi incertae sedis</taxon>
        <taxon>Mucoromycota</taxon>
        <taxon>Glomeromycotina</taxon>
        <taxon>Glomeromycetes</taxon>
        <taxon>Glomerales</taxon>
        <taxon>Glomeraceae</taxon>
        <taxon>Rhizophagus</taxon>
    </lineage>
</organism>
<dbReference type="SUPFAM" id="SSF81660">
    <property type="entry name" value="Metal cation-transporting ATPase, ATP-binding domain N"/>
    <property type="match status" value="1"/>
</dbReference>
<evidence type="ECO:0000256" key="7">
    <source>
        <dbReference type="ARBA" id="ARBA00022741"/>
    </source>
</evidence>
<evidence type="ECO:0000256" key="11">
    <source>
        <dbReference type="ARBA" id="ARBA00022967"/>
    </source>
</evidence>
<keyword evidence="9 17" id="KW-0067">ATP-binding</keyword>
<keyword evidence="14 17" id="KW-0472">Membrane</keyword>
<feature type="transmembrane region" description="Helical" evidence="17">
    <location>
        <begin position="924"/>
        <end position="947"/>
    </location>
</feature>
<dbReference type="EMBL" id="JEMT01016495">
    <property type="protein sequence ID" value="EXX70742.1"/>
    <property type="molecule type" value="Genomic_DNA"/>
</dbReference>
<evidence type="ECO:0000256" key="1">
    <source>
        <dbReference type="ARBA" id="ARBA00004128"/>
    </source>
</evidence>
<evidence type="ECO:0000256" key="16">
    <source>
        <dbReference type="ARBA" id="ARBA00048694"/>
    </source>
</evidence>
<sequence>MTPRENQENEPLLEEESRGNKPFKYSPEELGQLIDPKSPDLLREYGGTEAIVKSLRVDPAVGISSDEGLDTDNPKSKPFQTRREYYGRNILPEVKPRSLLSLIWEAYQDKILILLSIAALVSLAVGIHEDYSSRHPEGEPRIGWVDGTAIIVAVAAVVLTNAINDYQKEKQFRKLNAKKEDRVVKLIRSGNEQQISVHEINVGDILFLEPGDIVPVDGIFLWGHNIVCDESSATGESDPIKKGELEKNLDPFILSGSKILDGNGRCVVIAVGPNSFFGKTMMALRDDESEDTPLQIKLDLLAEQIAKLGVSVALIMLITLVIKYFVTAAISDNFPDGEEIASHMISIVIQAITIVVVAVPEGLPMAVTLSLAYATTKMLKDNNLVRVLSACETMGNATAVCSDKTGTLTQNRMTVVKGLIGFKKFDDEGKTDEWKKSVASSTYDVLVQGIVLNSTAYEDKDENGNIDFVGSKTECALLIFTKSFGVDYKEIRAAIKPVKVYPFASERKTMTTVIKLSSAGPSHGKAPATGDYRVHVKGASEIVLGHCTHYVDAEGKVQELDNNIRQQYKLEIVEFTTKALRTICLAYRDITTHDFNKLGDDPPLNELILLGLVGIQDPLRPSVKESVEAFKKAGVFVRMITGDNIVTARAIAQDAGILTKGGISMEGPEFRKLTPKELDETVPRLQVLARSSPTDKTKVVKWLKNNGDVVAVTGDGTNDGPALKLADVGFSMGIAGTEVAKEASSIILMDDNFSSIVKALKWGRAVNDSVRKFLQFQLTVNITAVVLSFTSAVMSDESESILTAVQLLWVNLIMDTLAALALATEPPTDELLNRRPTSKNASLINYRIWKMIIGQSIFQIAINLSLLHLGPSIFHLSDSKEDLAVLRTLVFNTFVFLQVFNEINCLRIDDSLNVFKNVFNNHTFIIVQLIVIIGQFVIVEFGGVAFGTVRLNGYQWLVTVLIGFLSLPVGLCIRLIPNACIPESILNEDHKPIISQSKMRLESAIGEIRTENKIISALKGNLVNKDKKPKKPRKFNEFIRRPLHKKTG</sequence>
<dbReference type="GO" id="GO:0016887">
    <property type="term" value="F:ATP hydrolysis activity"/>
    <property type="evidence" value="ECO:0007669"/>
    <property type="project" value="InterPro"/>
</dbReference>
<dbReference type="FunFam" id="1.20.1110.10:FF:000039">
    <property type="entry name" value="Calcium-transporting ATPase"/>
    <property type="match status" value="1"/>
</dbReference>
<dbReference type="Gene3D" id="2.70.150.10">
    <property type="entry name" value="Calcium-transporting ATPase, cytoplasmic transduction domain A"/>
    <property type="match status" value="1"/>
</dbReference>
<evidence type="ECO:0000256" key="10">
    <source>
        <dbReference type="ARBA" id="ARBA00022842"/>
    </source>
</evidence>
<feature type="transmembrane region" description="Helical" evidence="17">
    <location>
        <begin position="147"/>
        <end position="164"/>
    </location>
</feature>
<dbReference type="FunFam" id="2.70.150.10:FF:000028">
    <property type="entry name" value="Calcium-transporting ATPase"/>
    <property type="match status" value="1"/>
</dbReference>
<evidence type="ECO:0000256" key="3">
    <source>
        <dbReference type="ARBA" id="ARBA00022554"/>
    </source>
</evidence>
<feature type="domain" description="Cation-transporting P-type ATPase N-terminal" evidence="19">
    <location>
        <begin position="44"/>
        <end position="127"/>
    </location>
</feature>
<evidence type="ECO:0000256" key="2">
    <source>
        <dbReference type="ARBA" id="ARBA00022448"/>
    </source>
</evidence>
<dbReference type="InterPro" id="IPR023299">
    <property type="entry name" value="ATPase_P-typ_cyto_dom_N"/>
</dbReference>
<evidence type="ECO:0000256" key="12">
    <source>
        <dbReference type="ARBA" id="ARBA00022989"/>
    </source>
</evidence>
<feature type="transmembrane region" description="Helical" evidence="17">
    <location>
        <begin position="884"/>
        <end position="903"/>
    </location>
</feature>
<comment type="caution">
    <text evidence="20">The sequence shown here is derived from an EMBL/GenBank/DDBJ whole genome shotgun (WGS) entry which is preliminary data.</text>
</comment>
<accession>A0A015KSY0</accession>
<feature type="transmembrane region" description="Helical" evidence="17">
    <location>
        <begin position="844"/>
        <end position="864"/>
    </location>
</feature>
<dbReference type="GO" id="GO:0005524">
    <property type="term" value="F:ATP binding"/>
    <property type="evidence" value="ECO:0007669"/>
    <property type="project" value="UniProtKB-KW"/>
</dbReference>
<feature type="transmembrane region" description="Helical" evidence="17">
    <location>
        <begin position="305"/>
        <end position="327"/>
    </location>
</feature>
<dbReference type="InterPro" id="IPR023298">
    <property type="entry name" value="ATPase_P-typ_TM_dom_sf"/>
</dbReference>
<evidence type="ECO:0000256" key="4">
    <source>
        <dbReference type="ARBA" id="ARBA00022568"/>
    </source>
</evidence>
<dbReference type="GO" id="GO:0006874">
    <property type="term" value="P:intracellular calcium ion homeostasis"/>
    <property type="evidence" value="ECO:0007669"/>
    <property type="project" value="TreeGrafter"/>
</dbReference>
<dbReference type="Gene3D" id="3.40.1110.10">
    <property type="entry name" value="Calcium-transporting ATPase, cytoplasmic domain N"/>
    <property type="match status" value="1"/>
</dbReference>
<keyword evidence="5 17" id="KW-0812">Transmembrane</keyword>
<dbReference type="SUPFAM" id="SSF56784">
    <property type="entry name" value="HAD-like"/>
    <property type="match status" value="1"/>
</dbReference>
<dbReference type="SUPFAM" id="SSF81665">
    <property type="entry name" value="Calcium ATPase, transmembrane domain M"/>
    <property type="match status" value="1"/>
</dbReference>
<dbReference type="InterPro" id="IPR023214">
    <property type="entry name" value="HAD_sf"/>
</dbReference>
<dbReference type="Proteomes" id="UP000022910">
    <property type="component" value="Unassembled WGS sequence"/>
</dbReference>
<dbReference type="CDD" id="cd02081">
    <property type="entry name" value="P-type_ATPase_Ca_PMCA-like"/>
    <property type="match status" value="1"/>
</dbReference>
<dbReference type="GO" id="GO:0005886">
    <property type="term" value="C:plasma membrane"/>
    <property type="evidence" value="ECO:0007669"/>
    <property type="project" value="TreeGrafter"/>
</dbReference>
<comment type="function">
    <text evidence="17">Catalyzes the hydrolysis of ATP coupled with the transport of calcium.</text>
</comment>
<dbReference type="NCBIfam" id="TIGR01494">
    <property type="entry name" value="ATPase_P-type"/>
    <property type="match status" value="2"/>
</dbReference>
<dbReference type="GO" id="GO:0005388">
    <property type="term" value="F:P-type calcium transporter activity"/>
    <property type="evidence" value="ECO:0007669"/>
    <property type="project" value="UniProtKB-EC"/>
</dbReference>
<dbReference type="GO" id="GO:0046872">
    <property type="term" value="F:metal ion binding"/>
    <property type="evidence" value="ECO:0007669"/>
    <property type="project" value="UniProtKB-KW"/>
</dbReference>
<proteinExistence type="inferred from homology"/>
<dbReference type="Pfam" id="PF00690">
    <property type="entry name" value="Cation_ATPase_N"/>
    <property type="match status" value="1"/>
</dbReference>